<feature type="compositionally biased region" description="Acidic residues" evidence="9">
    <location>
        <begin position="289"/>
        <end position="307"/>
    </location>
</feature>
<dbReference type="Proteomes" id="UP000274504">
    <property type="component" value="Unassembled WGS sequence"/>
</dbReference>
<proteinExistence type="inferred from homology"/>
<organism evidence="14">
    <name type="scientific">Hymenolepis diminuta</name>
    <name type="common">Rat tapeworm</name>
    <dbReference type="NCBI Taxonomy" id="6216"/>
    <lineage>
        <taxon>Eukaryota</taxon>
        <taxon>Metazoa</taxon>
        <taxon>Spiralia</taxon>
        <taxon>Lophotrochozoa</taxon>
        <taxon>Platyhelminthes</taxon>
        <taxon>Cestoda</taxon>
        <taxon>Eucestoda</taxon>
        <taxon>Cyclophyllidea</taxon>
        <taxon>Hymenolepididae</taxon>
        <taxon>Hymenolepis</taxon>
    </lineage>
</organism>
<reference evidence="14" key="1">
    <citation type="submission" date="2017-02" db="UniProtKB">
        <authorList>
            <consortium name="WormBaseParasite"/>
        </authorList>
    </citation>
    <scope>IDENTIFICATION</scope>
</reference>
<feature type="region of interest" description="Disordered" evidence="9">
    <location>
        <begin position="287"/>
        <end position="307"/>
    </location>
</feature>
<dbReference type="GO" id="GO:0005829">
    <property type="term" value="C:cytosol"/>
    <property type="evidence" value="ECO:0007669"/>
    <property type="project" value="TreeGrafter"/>
</dbReference>
<evidence type="ECO:0000313" key="10">
    <source>
        <dbReference type="EMBL" id="VDL30544.1"/>
    </source>
</evidence>
<dbReference type="EMBL" id="CABIJS010000256">
    <property type="protein sequence ID" value="VUZ47955.1"/>
    <property type="molecule type" value="Genomic_DNA"/>
</dbReference>
<dbReference type="PANTHER" id="PTHR15641:SF1">
    <property type="entry name" value="ELONGATOR COMPLEX PROTEIN 5"/>
    <property type="match status" value="1"/>
</dbReference>
<dbReference type="AlphaFoldDB" id="A0A0R3SEV3"/>
<comment type="subcellular location">
    <subcellularLocation>
        <location evidence="2">Cytoplasm</location>
    </subcellularLocation>
    <subcellularLocation>
        <location evidence="1">Nucleus</location>
    </subcellularLocation>
</comment>
<dbReference type="WBParaSite" id="HDID_0000332501-mRNA-1">
    <property type="protein sequence ID" value="HDID_0000332501-mRNA-1"/>
    <property type="gene ID" value="HDID_0000332501"/>
</dbReference>
<gene>
    <name evidence="10" type="ORF">HDID_LOCUS3323</name>
    <name evidence="11" type="ORF">WMSIL1_LOCUS7354</name>
</gene>
<keyword evidence="6" id="KW-0963">Cytoplasm</keyword>
<evidence type="ECO:0000256" key="7">
    <source>
        <dbReference type="ARBA" id="ARBA00022694"/>
    </source>
</evidence>
<evidence type="ECO:0000256" key="1">
    <source>
        <dbReference type="ARBA" id="ARBA00004123"/>
    </source>
</evidence>
<reference evidence="11 13" key="3">
    <citation type="submission" date="2019-07" db="EMBL/GenBank/DDBJ databases">
        <authorList>
            <person name="Jastrzebski P J."/>
            <person name="Paukszto L."/>
            <person name="Jastrzebski P J."/>
        </authorList>
    </citation>
    <scope>NUCLEOTIDE SEQUENCE [LARGE SCALE GENOMIC DNA]</scope>
    <source>
        <strain evidence="11 13">WMS-il1</strain>
    </source>
</reference>
<dbReference type="UniPathway" id="UPA00988"/>
<evidence type="ECO:0000256" key="4">
    <source>
        <dbReference type="ARBA" id="ARBA00009567"/>
    </source>
</evidence>
<comment type="pathway">
    <text evidence="3">tRNA modification; 5-methoxycarbonylmethyl-2-thiouridine-tRNA biosynthesis.</text>
</comment>
<evidence type="ECO:0000313" key="12">
    <source>
        <dbReference type="Proteomes" id="UP000274504"/>
    </source>
</evidence>
<dbReference type="OrthoDB" id="6256737at2759"/>
<evidence type="ECO:0000256" key="9">
    <source>
        <dbReference type="SAM" id="MobiDB-lite"/>
    </source>
</evidence>
<evidence type="ECO:0000256" key="3">
    <source>
        <dbReference type="ARBA" id="ARBA00005043"/>
    </source>
</evidence>
<evidence type="ECO:0000256" key="5">
    <source>
        <dbReference type="ARBA" id="ARBA00020264"/>
    </source>
</evidence>
<accession>A0A0R3SEV3</accession>
<protein>
    <recommendedName>
        <fullName evidence="5">Elongator complex protein 5</fullName>
    </recommendedName>
</protein>
<evidence type="ECO:0000313" key="14">
    <source>
        <dbReference type="WBParaSite" id="HDID_0000332501-mRNA-1"/>
    </source>
</evidence>
<dbReference type="EMBL" id="UYSG01000981">
    <property type="protein sequence ID" value="VDL30544.1"/>
    <property type="molecule type" value="Genomic_DNA"/>
</dbReference>
<evidence type="ECO:0000256" key="2">
    <source>
        <dbReference type="ARBA" id="ARBA00004496"/>
    </source>
</evidence>
<keyword evidence="13" id="KW-1185">Reference proteome</keyword>
<sequence length="307" mass="34455">MAVPSTHLFDILNGTKLSSLLLIEETIPKSSHSFIWPTLLKRLSDKYKILIVYTELPGTKSPYVIPSSAEIISFWDFEEVPNFFKAIENRISGSRSWVILFESLDALLNSCPSDKDICDWSRLISSFLYFLATYSSVATVVCTLNLYTCSDGEITCASESVSRVFESLASTCVRLSSKCIQTQIDVSFWHRRTLDSVCKAIRMFPEIPPTNKPAISGRCRLKLDSPAGVIVSCLSMVTQMEKTTEEVMPTSSFKLTVTEEEMKAKQKVVLPYTSAINAPIASEMKINYEPDEFDDIDDEDPDDDLDI</sequence>
<evidence type="ECO:0000256" key="8">
    <source>
        <dbReference type="ARBA" id="ARBA00023242"/>
    </source>
</evidence>
<dbReference type="GO" id="GO:0005634">
    <property type="term" value="C:nucleus"/>
    <property type="evidence" value="ECO:0007669"/>
    <property type="project" value="UniProtKB-SubCell"/>
</dbReference>
<dbReference type="InterPro" id="IPR019519">
    <property type="entry name" value="Elp5"/>
</dbReference>
<name>A0A0R3SEV3_HYMDI</name>
<dbReference type="GO" id="GO:0033588">
    <property type="term" value="C:elongator holoenzyme complex"/>
    <property type="evidence" value="ECO:0007669"/>
    <property type="project" value="InterPro"/>
</dbReference>
<evidence type="ECO:0000313" key="13">
    <source>
        <dbReference type="Proteomes" id="UP000321570"/>
    </source>
</evidence>
<dbReference type="GO" id="GO:0002098">
    <property type="term" value="P:tRNA wobble uridine modification"/>
    <property type="evidence" value="ECO:0007669"/>
    <property type="project" value="InterPro"/>
</dbReference>
<evidence type="ECO:0000313" key="11">
    <source>
        <dbReference type="EMBL" id="VUZ47955.1"/>
    </source>
</evidence>
<comment type="similarity">
    <text evidence="4">Belongs to the ELP5 family.</text>
</comment>
<dbReference type="GO" id="GO:0000049">
    <property type="term" value="F:tRNA binding"/>
    <property type="evidence" value="ECO:0007669"/>
    <property type="project" value="TreeGrafter"/>
</dbReference>
<keyword evidence="7" id="KW-0819">tRNA processing</keyword>
<dbReference type="Proteomes" id="UP000321570">
    <property type="component" value="Unassembled WGS sequence"/>
</dbReference>
<reference evidence="10 12" key="2">
    <citation type="submission" date="2018-11" db="EMBL/GenBank/DDBJ databases">
        <authorList>
            <consortium name="Pathogen Informatics"/>
        </authorList>
    </citation>
    <scope>NUCLEOTIDE SEQUENCE [LARGE SCALE GENOMIC DNA]</scope>
</reference>
<keyword evidence="8" id="KW-0539">Nucleus</keyword>
<dbReference type="PANTHER" id="PTHR15641">
    <property type="entry name" value="ELONGATOR COMPLEX PROTEIN 5"/>
    <property type="match status" value="1"/>
</dbReference>
<evidence type="ECO:0000256" key="6">
    <source>
        <dbReference type="ARBA" id="ARBA00022490"/>
    </source>
</evidence>
<dbReference type="STRING" id="6216.A0A0R3SEV3"/>